<dbReference type="InterPro" id="IPR029044">
    <property type="entry name" value="Nucleotide-diphossugar_trans"/>
</dbReference>
<reference evidence="2" key="1">
    <citation type="journal article" date="2020" name="Nature">
        <title>Giant virus diversity and host interactions through global metagenomics.</title>
        <authorList>
            <person name="Schulz F."/>
            <person name="Roux S."/>
            <person name="Paez-Espino D."/>
            <person name="Jungbluth S."/>
            <person name="Walsh D.A."/>
            <person name="Denef V.J."/>
            <person name="McMahon K.D."/>
            <person name="Konstantinidis K.T."/>
            <person name="Eloe-Fadrosh E.A."/>
            <person name="Kyrpides N.C."/>
            <person name="Woyke T."/>
        </authorList>
    </citation>
    <scope>NUCLEOTIDE SEQUENCE</scope>
    <source>
        <strain evidence="2">GVMAG-S-1101165-84</strain>
    </source>
</reference>
<feature type="domain" description="Glycosyltransferase 2-like" evidence="1">
    <location>
        <begin position="5"/>
        <end position="129"/>
    </location>
</feature>
<proteinExistence type="predicted"/>
<evidence type="ECO:0000313" key="2">
    <source>
        <dbReference type="EMBL" id="QHU11085.1"/>
    </source>
</evidence>
<name>A0A6C0JZ84_9ZZZZ</name>
<accession>A0A6C0JZ84</accession>
<protein>
    <recommendedName>
        <fullName evidence="1">Glycosyltransferase 2-like domain-containing protein</fullName>
    </recommendedName>
</protein>
<dbReference type="AlphaFoldDB" id="A0A6C0JZ84"/>
<dbReference type="Pfam" id="PF00535">
    <property type="entry name" value="Glycos_transf_2"/>
    <property type="match status" value="1"/>
</dbReference>
<organism evidence="2">
    <name type="scientific">viral metagenome</name>
    <dbReference type="NCBI Taxonomy" id="1070528"/>
    <lineage>
        <taxon>unclassified sequences</taxon>
        <taxon>metagenomes</taxon>
        <taxon>organismal metagenomes</taxon>
    </lineage>
</organism>
<dbReference type="Gene3D" id="3.90.550.10">
    <property type="entry name" value="Spore Coat Polysaccharide Biosynthesis Protein SpsA, Chain A"/>
    <property type="match status" value="1"/>
</dbReference>
<dbReference type="EMBL" id="MN740778">
    <property type="protein sequence ID" value="QHU11085.1"/>
    <property type="molecule type" value="Genomic_DNA"/>
</dbReference>
<evidence type="ECO:0000259" key="1">
    <source>
        <dbReference type="Pfam" id="PF00535"/>
    </source>
</evidence>
<dbReference type="SUPFAM" id="SSF53448">
    <property type="entry name" value="Nucleotide-diphospho-sugar transferases"/>
    <property type="match status" value="1"/>
</dbReference>
<dbReference type="InterPro" id="IPR001173">
    <property type="entry name" value="Glyco_trans_2-like"/>
</dbReference>
<dbReference type="CDD" id="cd00761">
    <property type="entry name" value="Glyco_tranf_GTA_type"/>
    <property type="match status" value="1"/>
</dbReference>
<sequence length="217" mass="24785">MRIGIAIPCFNKHISQLLTLLKTIEAQTRLPDAVSISCSSTKAIEFPELKGYSFPIQLSLFEGRKNTAENRNLAFKRFADMDAISFFDADDLMHPQRLEFIELALNKGADIVLHNYTLNEVKQFELYETANIIYDQLAKAPSGCAILKIQTDAPIHHSQVTVRRPVLNRVQFNEERSYERREDSIFCGQVLSLPDIRNAYISEQLSYYKESHSLVAV</sequence>